<proteinExistence type="predicted"/>
<name>A0A8S9HWQ7_BRACR</name>
<protein>
    <submittedName>
        <fullName evidence="1">Uncharacterized protein</fullName>
    </submittedName>
</protein>
<reference evidence="1" key="1">
    <citation type="submission" date="2019-12" db="EMBL/GenBank/DDBJ databases">
        <title>Genome sequencing and annotation of Brassica cretica.</title>
        <authorList>
            <person name="Studholme D.J."/>
            <person name="Sarris P.F."/>
        </authorList>
    </citation>
    <scope>NUCLEOTIDE SEQUENCE</scope>
    <source>
        <strain evidence="1">PFS-102/07</strain>
        <tissue evidence="1">Leaf</tissue>
    </source>
</reference>
<dbReference type="AlphaFoldDB" id="A0A8S9HWQ7"/>
<gene>
    <name evidence="1" type="ORF">F2Q70_00015711</name>
</gene>
<accession>A0A8S9HWQ7</accession>
<comment type="caution">
    <text evidence="1">The sequence shown here is derived from an EMBL/GenBank/DDBJ whole genome shotgun (WGS) entry which is preliminary data.</text>
</comment>
<organism evidence="1">
    <name type="scientific">Brassica cretica</name>
    <name type="common">Mustard</name>
    <dbReference type="NCBI Taxonomy" id="69181"/>
    <lineage>
        <taxon>Eukaryota</taxon>
        <taxon>Viridiplantae</taxon>
        <taxon>Streptophyta</taxon>
        <taxon>Embryophyta</taxon>
        <taxon>Tracheophyta</taxon>
        <taxon>Spermatophyta</taxon>
        <taxon>Magnoliopsida</taxon>
        <taxon>eudicotyledons</taxon>
        <taxon>Gunneridae</taxon>
        <taxon>Pentapetalae</taxon>
        <taxon>rosids</taxon>
        <taxon>malvids</taxon>
        <taxon>Brassicales</taxon>
        <taxon>Brassicaceae</taxon>
        <taxon>Brassiceae</taxon>
        <taxon>Brassica</taxon>
    </lineage>
</organism>
<evidence type="ECO:0000313" key="1">
    <source>
        <dbReference type="EMBL" id="KAF2562064.1"/>
    </source>
</evidence>
<sequence length="130" mass="14663">MLVGSNGLIHEPGHIIYNAYFTHVMPNAADVPILEEVAKRIYLPPDICQPPGRPKKSRHKSILEKFADKKRPRNTHHLQLKLGFISYTNQRRLRLEEEVSTAAVKEELSTAAVTEDLDDGEVEVVVRGPD</sequence>
<dbReference type="EMBL" id="QGKY02001250">
    <property type="protein sequence ID" value="KAF2562064.1"/>
    <property type="molecule type" value="Genomic_DNA"/>
</dbReference>